<gene>
    <name evidence="2" type="ORF">GR316_01045</name>
</gene>
<accession>A0A8J8MQR5</accession>
<sequence length="265" mass="28166">MILTVHHVTRYSYDAPVRGLVQSHRLTPASHAGQRVIDWSVQVSNGIRGGCFRDGAGDMFESWSVTGPVTEVEVSVMGRVETSDQLGVLRGHREMVDPTCYLRDTPLTHPGGTIRALAAEAQGREPLQVAHHLAARVAEEIVWTPGATEAGTTATEALARGKGVCQDHAHTLIAAARHAGMPARYIAGYMVADGTQDAAHAWAEVFVAGLGWVGFDAANRCCPDDRYIRLASGFDAQDAAPIRGSARGGGGEVLDVTVAVHQAQQ</sequence>
<dbReference type="SUPFAM" id="SSF54001">
    <property type="entry name" value="Cysteine proteinases"/>
    <property type="match status" value="1"/>
</dbReference>
<dbReference type="InterPro" id="IPR002931">
    <property type="entry name" value="Transglutaminase-like"/>
</dbReference>
<dbReference type="SMART" id="SM00460">
    <property type="entry name" value="TGc"/>
    <property type="match status" value="1"/>
</dbReference>
<dbReference type="PANTHER" id="PTHR33490:SF6">
    <property type="entry name" value="SLL1049 PROTEIN"/>
    <property type="match status" value="1"/>
</dbReference>
<dbReference type="RefSeq" id="WP_211784229.1">
    <property type="nucleotide sequence ID" value="NZ_CP047289.1"/>
</dbReference>
<organism evidence="2 3">
    <name type="scientific">Falsirhodobacter algicola</name>
    <dbReference type="NCBI Taxonomy" id="2692330"/>
    <lineage>
        <taxon>Bacteria</taxon>
        <taxon>Pseudomonadati</taxon>
        <taxon>Pseudomonadota</taxon>
        <taxon>Alphaproteobacteria</taxon>
        <taxon>Rhodobacterales</taxon>
        <taxon>Paracoccaceae</taxon>
        <taxon>Falsirhodobacter</taxon>
    </lineage>
</organism>
<evidence type="ECO:0000313" key="3">
    <source>
        <dbReference type="Proteomes" id="UP000679284"/>
    </source>
</evidence>
<keyword evidence="3" id="KW-1185">Reference proteome</keyword>
<dbReference type="AlphaFoldDB" id="A0A8J8MQR5"/>
<dbReference type="Pfam" id="PF08379">
    <property type="entry name" value="Bact_transglu_N"/>
    <property type="match status" value="1"/>
</dbReference>
<dbReference type="KEGG" id="fap:GR316_01045"/>
<dbReference type="InterPro" id="IPR013589">
    <property type="entry name" value="Bac_transglu_N"/>
</dbReference>
<name>A0A8J8MQR5_9RHOB</name>
<dbReference type="Gene3D" id="3.10.620.30">
    <property type="match status" value="1"/>
</dbReference>
<evidence type="ECO:0000313" key="2">
    <source>
        <dbReference type="EMBL" id="QUS34982.1"/>
    </source>
</evidence>
<dbReference type="PANTHER" id="PTHR33490">
    <property type="entry name" value="BLR5614 PROTEIN-RELATED"/>
    <property type="match status" value="1"/>
</dbReference>
<dbReference type="InterPro" id="IPR038765">
    <property type="entry name" value="Papain-like_cys_pep_sf"/>
</dbReference>
<dbReference type="EMBL" id="CP047289">
    <property type="protein sequence ID" value="QUS34982.1"/>
    <property type="molecule type" value="Genomic_DNA"/>
</dbReference>
<dbReference type="Pfam" id="PF01841">
    <property type="entry name" value="Transglut_core"/>
    <property type="match status" value="1"/>
</dbReference>
<proteinExistence type="predicted"/>
<reference evidence="2" key="1">
    <citation type="submission" date="2020-01" db="EMBL/GenBank/DDBJ databases">
        <authorList>
            <person name="Yang Y."/>
            <person name="Kwon Y.M."/>
        </authorList>
    </citation>
    <scope>NUCLEOTIDE SEQUENCE</scope>
    <source>
        <strain evidence="2">PG104</strain>
    </source>
</reference>
<protein>
    <submittedName>
        <fullName evidence="2">Transglutaminase family protein</fullName>
    </submittedName>
</protein>
<feature type="domain" description="Transglutaminase-like" evidence="1">
    <location>
        <begin position="157"/>
        <end position="219"/>
    </location>
</feature>
<dbReference type="Proteomes" id="UP000679284">
    <property type="component" value="Chromosome"/>
</dbReference>
<evidence type="ECO:0000259" key="1">
    <source>
        <dbReference type="SMART" id="SM00460"/>
    </source>
</evidence>